<dbReference type="SMART" id="SM00530">
    <property type="entry name" value="HTH_XRE"/>
    <property type="match status" value="1"/>
</dbReference>
<dbReference type="CDD" id="cd00093">
    <property type="entry name" value="HTH_XRE"/>
    <property type="match status" value="1"/>
</dbReference>
<dbReference type="PANTHER" id="PTHR46558:SF14">
    <property type="entry name" value="HTH-TYPE TRANSCRIPTIONAL REGULATOR ANSR"/>
    <property type="match status" value="1"/>
</dbReference>
<name>A0A5N1IGU5_LACJE</name>
<dbReference type="RefSeq" id="WP_151141264.1">
    <property type="nucleotide sequence ID" value="NZ_VYWW01000001.1"/>
</dbReference>
<feature type="domain" description="HTH cro/C1-type" evidence="2">
    <location>
        <begin position="10"/>
        <end position="64"/>
    </location>
</feature>
<dbReference type="PANTHER" id="PTHR46558">
    <property type="entry name" value="TRACRIPTIONAL REGULATORY PROTEIN-RELATED-RELATED"/>
    <property type="match status" value="1"/>
</dbReference>
<dbReference type="AlphaFoldDB" id="A0A5N1IGU5"/>
<gene>
    <name evidence="3" type="ORF">F6H94_00395</name>
</gene>
<evidence type="ECO:0000313" key="3">
    <source>
        <dbReference type="EMBL" id="KAA9324459.1"/>
    </source>
</evidence>
<dbReference type="InterPro" id="IPR001387">
    <property type="entry name" value="Cro/C1-type_HTH"/>
</dbReference>
<dbReference type="Proteomes" id="UP000327236">
    <property type="component" value="Unassembled WGS sequence"/>
</dbReference>
<dbReference type="Gene3D" id="1.10.260.40">
    <property type="entry name" value="lambda repressor-like DNA-binding domains"/>
    <property type="match status" value="1"/>
</dbReference>
<dbReference type="OrthoDB" id="8115576at2"/>
<dbReference type="Pfam" id="PF01381">
    <property type="entry name" value="HTH_3"/>
    <property type="match status" value="1"/>
</dbReference>
<reference evidence="3 4" key="1">
    <citation type="submission" date="2019-09" db="EMBL/GenBank/DDBJ databases">
        <title>Draft genome sequence assemblies of isolates from the urinary tract.</title>
        <authorList>
            <person name="Mores C.R."/>
            <person name="Putonti C."/>
            <person name="Wolfe A.J."/>
        </authorList>
    </citation>
    <scope>NUCLEOTIDE SEQUENCE [LARGE SCALE GENOMIC DNA]</scope>
    <source>
        <strain evidence="3 4">UMB246</strain>
    </source>
</reference>
<protein>
    <submittedName>
        <fullName evidence="3">Helix-turn-helix transcriptional regulator</fullName>
    </submittedName>
</protein>
<dbReference type="PROSITE" id="PS50943">
    <property type="entry name" value="HTH_CROC1"/>
    <property type="match status" value="1"/>
</dbReference>
<keyword evidence="1" id="KW-0238">DNA-binding</keyword>
<dbReference type="GO" id="GO:0003677">
    <property type="term" value="F:DNA binding"/>
    <property type="evidence" value="ECO:0007669"/>
    <property type="project" value="UniProtKB-KW"/>
</dbReference>
<evidence type="ECO:0000256" key="1">
    <source>
        <dbReference type="ARBA" id="ARBA00023125"/>
    </source>
</evidence>
<organism evidence="3 4">
    <name type="scientific">Lactobacillus jensenii</name>
    <dbReference type="NCBI Taxonomy" id="109790"/>
    <lineage>
        <taxon>Bacteria</taxon>
        <taxon>Bacillati</taxon>
        <taxon>Bacillota</taxon>
        <taxon>Bacilli</taxon>
        <taxon>Lactobacillales</taxon>
        <taxon>Lactobacillaceae</taxon>
        <taxon>Lactobacillus</taxon>
    </lineage>
</organism>
<proteinExistence type="predicted"/>
<accession>A0A5N1IGU5</accession>
<sequence length="109" mass="12665">MNNYIFKTRLAELRKQNNWTKTQVAKRLGISLPAYSGYEQGTREPTLENARKLAEMFNVTLDYLLYDKEKETKTIDLKKADVLSYDGKPISDEELEIIKAILNRHGINK</sequence>
<evidence type="ECO:0000313" key="4">
    <source>
        <dbReference type="Proteomes" id="UP000327236"/>
    </source>
</evidence>
<comment type="caution">
    <text evidence="3">The sequence shown here is derived from an EMBL/GenBank/DDBJ whole genome shotgun (WGS) entry which is preliminary data.</text>
</comment>
<dbReference type="EMBL" id="VYWW01000001">
    <property type="protein sequence ID" value="KAA9324459.1"/>
    <property type="molecule type" value="Genomic_DNA"/>
</dbReference>
<dbReference type="InterPro" id="IPR010982">
    <property type="entry name" value="Lambda_DNA-bd_dom_sf"/>
</dbReference>
<dbReference type="SUPFAM" id="SSF47413">
    <property type="entry name" value="lambda repressor-like DNA-binding domains"/>
    <property type="match status" value="1"/>
</dbReference>
<evidence type="ECO:0000259" key="2">
    <source>
        <dbReference type="PROSITE" id="PS50943"/>
    </source>
</evidence>